<dbReference type="PANTHER" id="PTHR43798">
    <property type="entry name" value="MONOACYLGLYCEROL LIPASE"/>
    <property type="match status" value="1"/>
</dbReference>
<dbReference type="AlphaFoldDB" id="A0A4Q6I4M3"/>
<organism evidence="3 4">
    <name type="scientific">Ehrlichia minasensis</name>
    <dbReference type="NCBI Taxonomy" id="1242993"/>
    <lineage>
        <taxon>Bacteria</taxon>
        <taxon>Pseudomonadati</taxon>
        <taxon>Pseudomonadota</taxon>
        <taxon>Alphaproteobacteria</taxon>
        <taxon>Rickettsiales</taxon>
        <taxon>Anaplasmataceae</taxon>
        <taxon>Ehrlichia</taxon>
    </lineage>
</organism>
<dbReference type="Pfam" id="PF00561">
    <property type="entry name" value="Abhydrolase_1"/>
    <property type="match status" value="1"/>
</dbReference>
<name>A0A4Q6I4M3_9RICK</name>
<dbReference type="STRING" id="1242993.ehr_00318"/>
<gene>
    <name evidence="3" type="ORF">DRF75_02130</name>
</gene>
<feature type="domain" description="AB hydrolase-1" evidence="2">
    <location>
        <begin position="30"/>
        <end position="142"/>
    </location>
</feature>
<evidence type="ECO:0000313" key="3">
    <source>
        <dbReference type="EMBL" id="RZB12801.1"/>
    </source>
</evidence>
<dbReference type="Proteomes" id="UP000293377">
    <property type="component" value="Unassembled WGS sequence"/>
</dbReference>
<reference evidence="3 4" key="1">
    <citation type="submission" date="2018-06" db="EMBL/GenBank/DDBJ databases">
        <title>Complete Genome Sequence of Ehrlichia minasensis Isolated From Cattle.</title>
        <authorList>
            <person name="Aguiar D.M."/>
            <person name="Araujo J.P.A.Jr."/>
            <person name="Nakazato L."/>
            <person name="Bard E."/>
            <person name="Cabezas-Cruz A."/>
        </authorList>
    </citation>
    <scope>NUCLEOTIDE SEQUENCE [LARGE SCALE GENOMIC DNA]</scope>
    <source>
        <strain evidence="3 4">B11</strain>
    </source>
</reference>
<dbReference type="PANTHER" id="PTHR43798:SF31">
    <property type="entry name" value="AB HYDROLASE SUPERFAMILY PROTEIN YCLE"/>
    <property type="match status" value="1"/>
</dbReference>
<dbReference type="InterPro" id="IPR050266">
    <property type="entry name" value="AB_hydrolase_sf"/>
</dbReference>
<keyword evidence="4" id="KW-1185">Reference proteome</keyword>
<dbReference type="EMBL" id="QOHL01000007">
    <property type="protein sequence ID" value="RZB12801.1"/>
    <property type="molecule type" value="Genomic_DNA"/>
</dbReference>
<dbReference type="GO" id="GO:0016787">
    <property type="term" value="F:hydrolase activity"/>
    <property type="evidence" value="ECO:0007669"/>
    <property type="project" value="UniProtKB-KW"/>
</dbReference>
<evidence type="ECO:0000313" key="4">
    <source>
        <dbReference type="Proteomes" id="UP000293377"/>
    </source>
</evidence>
<protein>
    <submittedName>
        <fullName evidence="3">Alpha/beta hydrolase</fullName>
    </submittedName>
</protein>
<dbReference type="RefSeq" id="WP_045170910.1">
    <property type="nucleotide sequence ID" value="NZ_QOHL01000007.1"/>
</dbReference>
<dbReference type="InterPro" id="IPR000073">
    <property type="entry name" value="AB_hydrolase_1"/>
</dbReference>
<dbReference type="InterPro" id="IPR029058">
    <property type="entry name" value="AB_hydrolase_fold"/>
</dbReference>
<evidence type="ECO:0000259" key="2">
    <source>
        <dbReference type="Pfam" id="PF00561"/>
    </source>
</evidence>
<accession>A0A4Q6I4M3</accession>
<proteinExistence type="predicted"/>
<keyword evidence="1 3" id="KW-0378">Hydrolase</keyword>
<evidence type="ECO:0000256" key="1">
    <source>
        <dbReference type="ARBA" id="ARBA00022801"/>
    </source>
</evidence>
<dbReference type="OrthoDB" id="9791366at2"/>
<sequence>MIPYTLNISQLKEKFTMCYYHFNSTSNNYLICVHGITRNARDFDYLANALSSNYKIICPDIVGRGKSSWLQDYQLYTYSTYCKSIVYLLRHLKIDRVDFLGTSMGGIIGMYLAAYFPHLINKLIINDVGPSIRTSTLKKISQHININPTFNTIDEAAVYIKNLLTNFGIKQENHWQHIITHSITQNTNNTYSLASDPKIGLALNEDISKIKSDTWNIWNTWDKIQSKILVIHGSLSGVLTHSTLKKMLLSKQNIDSIEYRDIGHAPALMDDYQIQDIKNWLLS</sequence>
<dbReference type="Gene3D" id="3.40.50.1820">
    <property type="entry name" value="alpha/beta hydrolase"/>
    <property type="match status" value="1"/>
</dbReference>
<dbReference type="GO" id="GO:0016020">
    <property type="term" value="C:membrane"/>
    <property type="evidence" value="ECO:0007669"/>
    <property type="project" value="TreeGrafter"/>
</dbReference>
<comment type="caution">
    <text evidence="3">The sequence shown here is derived from an EMBL/GenBank/DDBJ whole genome shotgun (WGS) entry which is preliminary data.</text>
</comment>
<dbReference type="PRINTS" id="PR00111">
    <property type="entry name" value="ABHYDROLASE"/>
</dbReference>
<dbReference type="SUPFAM" id="SSF53474">
    <property type="entry name" value="alpha/beta-Hydrolases"/>
    <property type="match status" value="1"/>
</dbReference>